<accession>A0ABM0M6Q3</accession>
<feature type="transmembrane region" description="Helical" evidence="1">
    <location>
        <begin position="12"/>
        <end position="30"/>
    </location>
</feature>
<reference evidence="3" key="1">
    <citation type="submission" date="2025-08" db="UniProtKB">
        <authorList>
            <consortium name="RefSeq"/>
        </authorList>
    </citation>
    <scope>IDENTIFICATION</scope>
    <source>
        <tissue evidence="3">Testes</tissue>
    </source>
</reference>
<dbReference type="RefSeq" id="XP_006815694.1">
    <property type="nucleotide sequence ID" value="XM_006815631.1"/>
</dbReference>
<proteinExistence type="predicted"/>
<organism evidence="2 3">
    <name type="scientific">Saccoglossus kowalevskii</name>
    <name type="common">Acorn worm</name>
    <dbReference type="NCBI Taxonomy" id="10224"/>
    <lineage>
        <taxon>Eukaryota</taxon>
        <taxon>Metazoa</taxon>
        <taxon>Hemichordata</taxon>
        <taxon>Enteropneusta</taxon>
        <taxon>Harrimaniidae</taxon>
        <taxon>Saccoglossus</taxon>
    </lineage>
</organism>
<keyword evidence="1" id="KW-1133">Transmembrane helix</keyword>
<name>A0ABM0M6Q3_SACKO</name>
<dbReference type="GeneID" id="102807392"/>
<keyword evidence="2" id="KW-1185">Reference proteome</keyword>
<protein>
    <submittedName>
        <fullName evidence="3">Uncharacterized protein LOC102807392</fullName>
    </submittedName>
</protein>
<keyword evidence="1" id="KW-0472">Membrane</keyword>
<gene>
    <name evidence="3" type="primary">LOC102807392</name>
</gene>
<dbReference type="Proteomes" id="UP000694865">
    <property type="component" value="Unplaced"/>
</dbReference>
<sequence length="171" mass="19147">MSNTCLCVVGNLFSTLVTLLVIGAAVDGYIMGDPGDMRAHNPNQTVITECSVNDSPEMKWRHVCPPIPGDIDTHYPVHMMMRQRDELAMYPEELTRMKAYLVSKMSYCIRGIKTGGMLRVILKIPHPIPLCFNYIAMKEALRTGEIDTEAFYIDLSGDTTGTCPARKVYIQ</sequence>
<evidence type="ECO:0000313" key="3">
    <source>
        <dbReference type="RefSeq" id="XP_006815694.1"/>
    </source>
</evidence>
<evidence type="ECO:0000313" key="2">
    <source>
        <dbReference type="Proteomes" id="UP000694865"/>
    </source>
</evidence>
<evidence type="ECO:0000256" key="1">
    <source>
        <dbReference type="SAM" id="Phobius"/>
    </source>
</evidence>
<keyword evidence="1" id="KW-0812">Transmembrane</keyword>